<dbReference type="Gene3D" id="1.10.10.60">
    <property type="entry name" value="Homeodomain-like"/>
    <property type="match status" value="1"/>
</dbReference>
<accession>A0A1M4TP21</accession>
<name>A0A1M4TP21_9BACE</name>
<gene>
    <name evidence="5" type="ORF">SAMN05444349_102192</name>
</gene>
<keyword evidence="1" id="KW-0805">Transcription regulation</keyword>
<dbReference type="GO" id="GO:0043565">
    <property type="term" value="F:sequence-specific DNA binding"/>
    <property type="evidence" value="ECO:0007669"/>
    <property type="project" value="InterPro"/>
</dbReference>
<feature type="domain" description="HTH araC/xylS-type" evidence="4">
    <location>
        <begin position="175"/>
        <end position="273"/>
    </location>
</feature>
<dbReference type="SUPFAM" id="SSF46689">
    <property type="entry name" value="Homeodomain-like"/>
    <property type="match status" value="1"/>
</dbReference>
<evidence type="ECO:0000313" key="5">
    <source>
        <dbReference type="EMBL" id="SHE46135.1"/>
    </source>
</evidence>
<keyword evidence="2 5" id="KW-0238">DNA-binding</keyword>
<reference evidence="5 6" key="1">
    <citation type="submission" date="2016-11" db="EMBL/GenBank/DDBJ databases">
        <authorList>
            <person name="Jaros S."/>
            <person name="Januszkiewicz K."/>
            <person name="Wedrychowicz H."/>
        </authorList>
    </citation>
    <scope>NUCLEOTIDE SEQUENCE [LARGE SCALE GENOMIC DNA]</scope>
    <source>
        <strain evidence="5 6">DSM 26883</strain>
    </source>
</reference>
<dbReference type="InterPro" id="IPR009057">
    <property type="entry name" value="Homeodomain-like_sf"/>
</dbReference>
<evidence type="ECO:0000259" key="4">
    <source>
        <dbReference type="PROSITE" id="PS01124"/>
    </source>
</evidence>
<sequence>MNTSTYQNESCGITDWKKSIGRVIRTDGCVFLLCTGGRATVSANMQNLVFRKNDLAVLTSDVYFSVSEVSAGFSARYVALSEPMLEAAYYRITSVSLWDYLHHVPILRLSPEQCSLVSGWLEQMEWILTHLDGPDRSVLLNNNVYHLFIAIDAELGKAVETKIHAHKDRAWDITTRLWSLLTKHAFRERSVSFYAKALNITPDYLNKVCRRAYGMSPKTLIEQQLLVEMKSYLIDTRLSVSEIADLLNFEDASYMCRFFRRKTGCSPLEFRNGGAVR</sequence>
<evidence type="ECO:0000256" key="2">
    <source>
        <dbReference type="ARBA" id="ARBA00023125"/>
    </source>
</evidence>
<dbReference type="InterPro" id="IPR018060">
    <property type="entry name" value="HTH_AraC"/>
</dbReference>
<dbReference type="OrthoDB" id="1372329at2"/>
<dbReference type="Pfam" id="PF12833">
    <property type="entry name" value="HTH_18"/>
    <property type="match status" value="1"/>
</dbReference>
<organism evidence="5 6">
    <name type="scientific">Bacteroides faecichinchillae</name>
    <dbReference type="NCBI Taxonomy" id="871325"/>
    <lineage>
        <taxon>Bacteria</taxon>
        <taxon>Pseudomonadati</taxon>
        <taxon>Bacteroidota</taxon>
        <taxon>Bacteroidia</taxon>
        <taxon>Bacteroidales</taxon>
        <taxon>Bacteroidaceae</taxon>
        <taxon>Bacteroides</taxon>
    </lineage>
</organism>
<protein>
    <submittedName>
        <fullName evidence="5">AraC-type DNA-binding protein</fullName>
    </submittedName>
</protein>
<dbReference type="Proteomes" id="UP000184436">
    <property type="component" value="Unassembled WGS sequence"/>
</dbReference>
<dbReference type="PANTHER" id="PTHR43280">
    <property type="entry name" value="ARAC-FAMILY TRANSCRIPTIONAL REGULATOR"/>
    <property type="match status" value="1"/>
</dbReference>
<dbReference type="STRING" id="871325.SAMN05444349_102192"/>
<keyword evidence="6" id="KW-1185">Reference proteome</keyword>
<dbReference type="EMBL" id="FQVD01000002">
    <property type="protein sequence ID" value="SHE46135.1"/>
    <property type="molecule type" value="Genomic_DNA"/>
</dbReference>
<evidence type="ECO:0000256" key="1">
    <source>
        <dbReference type="ARBA" id="ARBA00023015"/>
    </source>
</evidence>
<proteinExistence type="predicted"/>
<keyword evidence="3" id="KW-0804">Transcription</keyword>
<dbReference type="GO" id="GO:0003700">
    <property type="term" value="F:DNA-binding transcription factor activity"/>
    <property type="evidence" value="ECO:0007669"/>
    <property type="project" value="InterPro"/>
</dbReference>
<dbReference type="AlphaFoldDB" id="A0A1M4TP21"/>
<dbReference type="PROSITE" id="PS01124">
    <property type="entry name" value="HTH_ARAC_FAMILY_2"/>
    <property type="match status" value="1"/>
</dbReference>
<evidence type="ECO:0000256" key="3">
    <source>
        <dbReference type="ARBA" id="ARBA00023163"/>
    </source>
</evidence>
<evidence type="ECO:0000313" key="6">
    <source>
        <dbReference type="Proteomes" id="UP000184436"/>
    </source>
</evidence>
<dbReference type="RefSeq" id="WP_025073668.1">
    <property type="nucleotide sequence ID" value="NZ_FQVD01000002.1"/>
</dbReference>
<dbReference type="SMART" id="SM00342">
    <property type="entry name" value="HTH_ARAC"/>
    <property type="match status" value="1"/>
</dbReference>
<dbReference type="PANTHER" id="PTHR43280:SF32">
    <property type="entry name" value="TRANSCRIPTIONAL REGULATORY PROTEIN"/>
    <property type="match status" value="1"/>
</dbReference>